<dbReference type="Pfam" id="PF00535">
    <property type="entry name" value="Glycos_transf_2"/>
    <property type="match status" value="1"/>
</dbReference>
<dbReference type="InterPro" id="IPR029044">
    <property type="entry name" value="Nucleotide-diphossugar_trans"/>
</dbReference>
<keyword evidence="4" id="KW-1185">Reference proteome</keyword>
<keyword evidence="3" id="KW-0328">Glycosyltransferase</keyword>
<gene>
    <name evidence="3" type="ORF">ACFPYI_18800</name>
</gene>
<dbReference type="SUPFAM" id="SSF53448">
    <property type="entry name" value="Nucleotide-diphospho-sugar transferases"/>
    <property type="match status" value="1"/>
</dbReference>
<dbReference type="InterPro" id="IPR001173">
    <property type="entry name" value="Glyco_trans_2-like"/>
</dbReference>
<dbReference type="EMBL" id="JBHSQH010000001">
    <property type="protein sequence ID" value="MFC5973384.1"/>
    <property type="molecule type" value="Genomic_DNA"/>
</dbReference>
<dbReference type="AlphaFoldDB" id="A0ABD5RT10"/>
<evidence type="ECO:0000313" key="3">
    <source>
        <dbReference type="EMBL" id="MFC5973384.1"/>
    </source>
</evidence>
<sequence>MIHQDVARLLLSTALVILGYHLLFTGASILAVFADLFKLRAVLRNKTWGPLFHPLDSPFYPGIALVVPVHAYTPDLIENIQSLLDSNYPDSEVIVVNDGATDETLSKLLDVFDLEAIEADIPLEMPCEQIHAVYRSRDRLSLSVIDKAAGGQSDALNAGLWLTSKPLFGAIGVDAIIDGNGCFRWSSRSSSILRRWSQQVQQTVSAMAFPSRMSNSHTIVFHDGC</sequence>
<dbReference type="Proteomes" id="UP001596099">
    <property type="component" value="Unassembled WGS sequence"/>
</dbReference>
<feature type="transmembrane region" description="Helical" evidence="1">
    <location>
        <begin position="12"/>
        <end position="37"/>
    </location>
</feature>
<evidence type="ECO:0000313" key="4">
    <source>
        <dbReference type="Proteomes" id="UP001596099"/>
    </source>
</evidence>
<dbReference type="RefSeq" id="WP_247417866.1">
    <property type="nucleotide sequence ID" value="NZ_JALLGW010000001.1"/>
</dbReference>
<keyword evidence="1" id="KW-0812">Transmembrane</keyword>
<proteinExistence type="predicted"/>
<comment type="caution">
    <text evidence="3">The sequence shown here is derived from an EMBL/GenBank/DDBJ whole genome shotgun (WGS) entry which is preliminary data.</text>
</comment>
<keyword evidence="3" id="KW-0808">Transferase</keyword>
<feature type="domain" description="Glycosyltransferase 2-like" evidence="2">
    <location>
        <begin position="65"/>
        <end position="111"/>
    </location>
</feature>
<dbReference type="Gene3D" id="3.90.550.10">
    <property type="entry name" value="Spore Coat Polysaccharide Biosynthesis Protein SpsA, Chain A"/>
    <property type="match status" value="1"/>
</dbReference>
<evidence type="ECO:0000259" key="2">
    <source>
        <dbReference type="Pfam" id="PF00535"/>
    </source>
</evidence>
<reference evidence="3 4" key="1">
    <citation type="journal article" date="2019" name="Int. J. Syst. Evol. Microbiol.">
        <title>The Global Catalogue of Microorganisms (GCM) 10K type strain sequencing project: providing services to taxonomists for standard genome sequencing and annotation.</title>
        <authorList>
            <consortium name="The Broad Institute Genomics Platform"/>
            <consortium name="The Broad Institute Genome Sequencing Center for Infectious Disease"/>
            <person name="Wu L."/>
            <person name="Ma J."/>
        </authorList>
    </citation>
    <scope>NUCLEOTIDE SEQUENCE [LARGE SCALE GENOMIC DNA]</scope>
    <source>
        <strain evidence="3 4">CGMCC 1.12543</strain>
    </source>
</reference>
<accession>A0ABD5RT10</accession>
<keyword evidence="1" id="KW-0472">Membrane</keyword>
<organism evidence="3 4">
    <name type="scientific">Halomarina salina</name>
    <dbReference type="NCBI Taxonomy" id="1872699"/>
    <lineage>
        <taxon>Archaea</taxon>
        <taxon>Methanobacteriati</taxon>
        <taxon>Methanobacteriota</taxon>
        <taxon>Stenosarchaea group</taxon>
        <taxon>Halobacteria</taxon>
        <taxon>Halobacteriales</taxon>
        <taxon>Natronomonadaceae</taxon>
        <taxon>Halomarina</taxon>
    </lineage>
</organism>
<dbReference type="GO" id="GO:0016757">
    <property type="term" value="F:glycosyltransferase activity"/>
    <property type="evidence" value="ECO:0007669"/>
    <property type="project" value="UniProtKB-KW"/>
</dbReference>
<keyword evidence="1" id="KW-1133">Transmembrane helix</keyword>
<name>A0ABD5RT10_9EURY</name>
<dbReference type="EC" id="2.4.-.-" evidence="3"/>
<evidence type="ECO:0000256" key="1">
    <source>
        <dbReference type="SAM" id="Phobius"/>
    </source>
</evidence>
<protein>
    <submittedName>
        <fullName evidence="3">Glycosyltransferase</fullName>
        <ecNumber evidence="3">2.4.-.-</ecNumber>
    </submittedName>
</protein>